<dbReference type="Pfam" id="PF08284">
    <property type="entry name" value="RVP_2"/>
    <property type="match status" value="1"/>
</dbReference>
<protein>
    <submittedName>
        <fullName evidence="1">Uncharacterized protein</fullName>
    </submittedName>
</protein>
<organism evidence="1 2">
    <name type="scientific">Colocasia esculenta</name>
    <name type="common">Wild taro</name>
    <name type="synonym">Arum esculentum</name>
    <dbReference type="NCBI Taxonomy" id="4460"/>
    <lineage>
        <taxon>Eukaryota</taxon>
        <taxon>Viridiplantae</taxon>
        <taxon>Streptophyta</taxon>
        <taxon>Embryophyta</taxon>
        <taxon>Tracheophyta</taxon>
        <taxon>Spermatophyta</taxon>
        <taxon>Magnoliopsida</taxon>
        <taxon>Liliopsida</taxon>
        <taxon>Araceae</taxon>
        <taxon>Aroideae</taxon>
        <taxon>Colocasieae</taxon>
        <taxon>Colocasia</taxon>
    </lineage>
</organism>
<dbReference type="OrthoDB" id="851428at2759"/>
<sequence>MLAGKCLKCGSTEHQIQDYPRLQQFAQRGAPAPAVAAATAPVTGKPGRPRAQARVFALAQEDTKQAENVTEGMVLVIGVQARVLFYTGATHSFIFERFAKQLAAESRVEAEELKSPHYLSDGIPPEGGKGVAHQDSLQFLQAQYVDLCGCALGPAITAAGGKLLSIYDWCSRWPMQLATQVPAIIDTYQEILLQLEPLSEMNTNILKWWATLWSFGDDGKVQSFSGAVHLLHSEKCSWFPCVCGSWSMNSDRNNRRLDGLKEDLCKC</sequence>
<dbReference type="EMBL" id="NMUH01000467">
    <property type="protein sequence ID" value="MQL79624.1"/>
    <property type="molecule type" value="Genomic_DNA"/>
</dbReference>
<dbReference type="AlphaFoldDB" id="A0A843UCL9"/>
<accession>A0A843UCL9</accession>
<dbReference type="Proteomes" id="UP000652761">
    <property type="component" value="Unassembled WGS sequence"/>
</dbReference>
<comment type="caution">
    <text evidence="1">The sequence shown here is derived from an EMBL/GenBank/DDBJ whole genome shotgun (WGS) entry which is preliminary data.</text>
</comment>
<reference evidence="1" key="1">
    <citation type="submission" date="2017-07" db="EMBL/GenBank/DDBJ databases">
        <title>Taro Niue Genome Assembly and Annotation.</title>
        <authorList>
            <person name="Atibalentja N."/>
            <person name="Keating K."/>
            <person name="Fields C.J."/>
        </authorList>
    </citation>
    <scope>NUCLEOTIDE SEQUENCE</scope>
    <source>
        <strain evidence="1">Niue_2</strain>
        <tissue evidence="1">Leaf</tissue>
    </source>
</reference>
<evidence type="ECO:0000313" key="2">
    <source>
        <dbReference type="Proteomes" id="UP000652761"/>
    </source>
</evidence>
<evidence type="ECO:0000313" key="1">
    <source>
        <dbReference type="EMBL" id="MQL79624.1"/>
    </source>
</evidence>
<proteinExistence type="predicted"/>
<gene>
    <name evidence="1" type="ORF">Taro_012069</name>
</gene>
<keyword evidence="2" id="KW-1185">Reference proteome</keyword>
<name>A0A843UCL9_COLES</name>